<evidence type="ECO:0000259" key="10">
    <source>
        <dbReference type="Pfam" id="PF03372"/>
    </source>
</evidence>
<comment type="similarity">
    <text evidence="2">Belongs to the DNA repair enzymes AP/ExoA family.</text>
</comment>
<protein>
    <recommendedName>
        <fullName evidence="3">exodeoxyribonuclease III</fullName>
        <ecNumber evidence="3">3.1.11.2</ecNumber>
    </recommendedName>
</protein>
<keyword evidence="4 8" id="KW-0479">Metal-binding</keyword>
<feature type="site" description="Transition state stabilizer" evidence="9">
    <location>
        <position position="143"/>
    </location>
</feature>
<evidence type="ECO:0000313" key="11">
    <source>
        <dbReference type="EMBL" id="JAP67135.1"/>
    </source>
</evidence>
<dbReference type="GO" id="GO:0008311">
    <property type="term" value="F:double-stranded DNA 3'-5' DNA exonuclease activity"/>
    <property type="evidence" value="ECO:0007669"/>
    <property type="project" value="UniProtKB-EC"/>
</dbReference>
<dbReference type="PANTHER" id="PTHR22748:SF26">
    <property type="entry name" value="ENDONUCLEASE_EXONUCLEASE_PHOSPHATASE DOMAIN-CONTAINING PROTEIN"/>
    <property type="match status" value="1"/>
</dbReference>
<feature type="domain" description="Endonuclease/exonuclease/phosphatase" evidence="10">
    <location>
        <begin position="6"/>
        <end position="232"/>
    </location>
</feature>
<comment type="catalytic activity">
    <reaction evidence="1">
        <text>Exonucleolytic cleavage in the 3'- to 5'-direction to yield nucleoside 5'-phosphates.</text>
        <dbReference type="EC" id="3.1.11.2"/>
    </reaction>
</comment>
<dbReference type="EC" id="3.1.11.2" evidence="3"/>
<dbReference type="PANTHER" id="PTHR22748">
    <property type="entry name" value="AP ENDONUCLEASE"/>
    <property type="match status" value="1"/>
</dbReference>
<evidence type="ECO:0000256" key="6">
    <source>
        <dbReference type="ARBA" id="ARBA00022842"/>
    </source>
</evidence>
<evidence type="ECO:0000256" key="7">
    <source>
        <dbReference type="PIRSR" id="PIRSR604808-1"/>
    </source>
</evidence>
<feature type="binding site" evidence="8">
    <location>
        <position position="231"/>
    </location>
    <ligand>
        <name>Mg(2+)</name>
        <dbReference type="ChEBI" id="CHEBI:18420"/>
        <label>1</label>
    </ligand>
</feature>
<dbReference type="Gene3D" id="3.60.10.10">
    <property type="entry name" value="Endonuclease/exonuclease/phosphatase"/>
    <property type="match status" value="1"/>
</dbReference>
<dbReference type="Pfam" id="PF03372">
    <property type="entry name" value="Exo_endo_phos"/>
    <property type="match status" value="1"/>
</dbReference>
<feature type="site" description="Important for catalytic activity" evidence="9">
    <location>
        <position position="202"/>
    </location>
</feature>
<dbReference type="InterPro" id="IPR005135">
    <property type="entry name" value="Endo/exonuclease/phosphatase"/>
</dbReference>
<dbReference type="GO" id="GO:0003906">
    <property type="term" value="F:DNA-(apurinic or apyrimidinic site) endonuclease activity"/>
    <property type="evidence" value="ECO:0007669"/>
    <property type="project" value="TreeGrafter"/>
</dbReference>
<organism evidence="11">
    <name type="scientific">Hyalomma excavatum</name>
    <dbReference type="NCBI Taxonomy" id="257692"/>
    <lineage>
        <taxon>Eukaryota</taxon>
        <taxon>Metazoa</taxon>
        <taxon>Ecdysozoa</taxon>
        <taxon>Arthropoda</taxon>
        <taxon>Chelicerata</taxon>
        <taxon>Arachnida</taxon>
        <taxon>Acari</taxon>
        <taxon>Parasitiformes</taxon>
        <taxon>Ixodida</taxon>
        <taxon>Ixodoidea</taxon>
        <taxon>Ixodidae</taxon>
        <taxon>Hyalomminae</taxon>
        <taxon>Hyalomma</taxon>
    </lineage>
</organism>
<dbReference type="GO" id="GO:0005634">
    <property type="term" value="C:nucleus"/>
    <property type="evidence" value="ECO:0007669"/>
    <property type="project" value="TreeGrafter"/>
</dbReference>
<evidence type="ECO:0000256" key="1">
    <source>
        <dbReference type="ARBA" id="ARBA00000493"/>
    </source>
</evidence>
<dbReference type="CDD" id="cd09076">
    <property type="entry name" value="L1-EN"/>
    <property type="match status" value="1"/>
</dbReference>
<proteinExistence type="evidence at transcript level"/>
<accession>A0A131XLQ6</accession>
<dbReference type="GO" id="GO:0006284">
    <property type="term" value="P:base-excision repair"/>
    <property type="evidence" value="ECO:0007669"/>
    <property type="project" value="TreeGrafter"/>
</dbReference>
<dbReference type="SUPFAM" id="SSF56219">
    <property type="entry name" value="DNase I-like"/>
    <property type="match status" value="1"/>
</dbReference>
<feature type="binding site" evidence="8">
    <location>
        <position position="9"/>
    </location>
    <ligand>
        <name>Mg(2+)</name>
        <dbReference type="ChEBI" id="CHEBI:18420"/>
        <label>1</label>
    </ligand>
</feature>
<keyword evidence="8" id="KW-0464">Manganese</keyword>
<name>A0A131XLQ6_9ACAR</name>
<feature type="binding site" evidence="8">
    <location>
        <position position="141"/>
    </location>
    <ligand>
        <name>Mg(2+)</name>
        <dbReference type="ChEBI" id="CHEBI:18420"/>
        <label>1</label>
    </ligand>
</feature>
<dbReference type="GO" id="GO:0046872">
    <property type="term" value="F:metal ion binding"/>
    <property type="evidence" value="ECO:0007669"/>
    <property type="project" value="UniProtKB-KW"/>
</dbReference>
<sequence length="244" mass="27871">MALKIVTWNVRGLSTPHKQETVARAARKMQCDILCLQETNIDSLRKARELEKRFSARGFFSFPTHQSCGTAIIVFNWALLNGSHFSFDSDGRMVSFDFEFETEQFRILSIYAPTKSQAMAGFYRQLSPLLLERKHLILVGDFNCVLNNLADRTGPARERKDPYSSELRKIVDQFNLIDAYVMHHGESFQSTWARNDTQARLDRVYVSPSIKSSVLDCQAFDPSPSALGISDHRPVLVSFQLRSR</sequence>
<feature type="binding site" evidence="8">
    <location>
        <position position="143"/>
    </location>
    <ligand>
        <name>Mg(2+)</name>
        <dbReference type="ChEBI" id="CHEBI:18420"/>
        <label>1</label>
    </ligand>
</feature>
<feature type="binding site" evidence="8">
    <location>
        <position position="38"/>
    </location>
    <ligand>
        <name>Mg(2+)</name>
        <dbReference type="ChEBI" id="CHEBI:18420"/>
        <label>1</label>
    </ligand>
</feature>
<dbReference type="AlphaFoldDB" id="A0A131XLQ6"/>
<reference evidence="11" key="1">
    <citation type="journal article" date="2017" name="Ticks Tick Borne Dis.">
        <title>An insight into the sialome of Hyalomma excavatum.</title>
        <authorList>
            <person name="Ribeiro J.M."/>
            <person name="Slovak M."/>
            <person name="Francischetti I.M."/>
        </authorList>
    </citation>
    <scope>NUCLEOTIDE SEQUENCE</scope>
    <source>
        <strain evidence="11">Samish</strain>
        <tissue evidence="11">Salivary glands</tissue>
    </source>
</reference>
<evidence type="ECO:0000256" key="4">
    <source>
        <dbReference type="ARBA" id="ARBA00022723"/>
    </source>
</evidence>
<feature type="site" description="Interaction with DNA substrate" evidence="9">
    <location>
        <position position="232"/>
    </location>
</feature>
<evidence type="ECO:0000256" key="2">
    <source>
        <dbReference type="ARBA" id="ARBA00007092"/>
    </source>
</evidence>
<evidence type="ECO:0000256" key="3">
    <source>
        <dbReference type="ARBA" id="ARBA00012115"/>
    </source>
</evidence>
<feature type="active site" evidence="7">
    <location>
        <position position="111"/>
    </location>
</feature>
<comment type="cofactor">
    <cofactor evidence="8">
        <name>Mg(2+)</name>
        <dbReference type="ChEBI" id="CHEBI:18420"/>
    </cofactor>
    <cofactor evidence="8">
        <name>Mn(2+)</name>
        <dbReference type="ChEBI" id="CHEBI:29035"/>
    </cofactor>
    <text evidence="8">Probably binds two magnesium or manganese ions per subunit.</text>
</comment>
<feature type="active site" description="Proton acceptor" evidence="7">
    <location>
        <position position="232"/>
    </location>
</feature>
<evidence type="ECO:0000256" key="9">
    <source>
        <dbReference type="PIRSR" id="PIRSR604808-3"/>
    </source>
</evidence>
<feature type="non-terminal residue" evidence="11">
    <location>
        <position position="244"/>
    </location>
</feature>
<feature type="binding site" evidence="8">
    <location>
        <position position="232"/>
    </location>
    <ligand>
        <name>Mg(2+)</name>
        <dbReference type="ChEBI" id="CHEBI:18420"/>
        <label>1</label>
    </ligand>
</feature>
<dbReference type="GO" id="GO:0008081">
    <property type="term" value="F:phosphoric diester hydrolase activity"/>
    <property type="evidence" value="ECO:0007669"/>
    <property type="project" value="TreeGrafter"/>
</dbReference>
<dbReference type="InterPro" id="IPR004808">
    <property type="entry name" value="AP_endonuc_1"/>
</dbReference>
<keyword evidence="5" id="KW-0378">Hydrolase</keyword>
<dbReference type="InterPro" id="IPR036691">
    <property type="entry name" value="Endo/exonu/phosph_ase_sf"/>
</dbReference>
<feature type="active site" description="Proton donor/acceptor" evidence="7">
    <location>
        <position position="141"/>
    </location>
</feature>
<evidence type="ECO:0000256" key="8">
    <source>
        <dbReference type="PIRSR" id="PIRSR604808-2"/>
    </source>
</evidence>
<dbReference type="EMBL" id="GEFH01001446">
    <property type="protein sequence ID" value="JAP67135.1"/>
    <property type="molecule type" value="mRNA"/>
</dbReference>
<keyword evidence="6 8" id="KW-0460">Magnesium</keyword>
<evidence type="ECO:0000256" key="5">
    <source>
        <dbReference type="ARBA" id="ARBA00022801"/>
    </source>
</evidence>